<keyword evidence="3" id="KW-1185">Reference proteome</keyword>
<dbReference type="EMBL" id="KQ248305">
    <property type="protein sequence ID" value="KNC71685.1"/>
    <property type="molecule type" value="Genomic_DNA"/>
</dbReference>
<accession>A0A0L0F4M4</accession>
<feature type="transmembrane region" description="Helical" evidence="1">
    <location>
        <begin position="20"/>
        <end position="39"/>
    </location>
</feature>
<keyword evidence="1" id="KW-1133">Transmembrane helix</keyword>
<dbReference type="RefSeq" id="XP_014145587.1">
    <property type="nucleotide sequence ID" value="XM_014290112.1"/>
</dbReference>
<evidence type="ECO:0000256" key="1">
    <source>
        <dbReference type="SAM" id="Phobius"/>
    </source>
</evidence>
<feature type="non-terminal residue" evidence="2">
    <location>
        <position position="58"/>
    </location>
</feature>
<reference evidence="2 3" key="1">
    <citation type="submission" date="2011-02" db="EMBL/GenBank/DDBJ databases">
        <title>The Genome Sequence of Sphaeroforma arctica JP610.</title>
        <authorList>
            <consortium name="The Broad Institute Genome Sequencing Platform"/>
            <person name="Russ C."/>
            <person name="Cuomo C."/>
            <person name="Young S.K."/>
            <person name="Zeng Q."/>
            <person name="Gargeya S."/>
            <person name="Alvarado L."/>
            <person name="Berlin A."/>
            <person name="Chapman S.B."/>
            <person name="Chen Z."/>
            <person name="Freedman E."/>
            <person name="Gellesch M."/>
            <person name="Goldberg J."/>
            <person name="Griggs A."/>
            <person name="Gujja S."/>
            <person name="Heilman E."/>
            <person name="Heiman D."/>
            <person name="Howarth C."/>
            <person name="Mehta T."/>
            <person name="Neiman D."/>
            <person name="Pearson M."/>
            <person name="Roberts A."/>
            <person name="Saif S."/>
            <person name="Shea T."/>
            <person name="Shenoy N."/>
            <person name="Sisk P."/>
            <person name="Stolte C."/>
            <person name="Sykes S."/>
            <person name="White J."/>
            <person name="Yandava C."/>
            <person name="Burger G."/>
            <person name="Gray M.W."/>
            <person name="Holland P.W.H."/>
            <person name="King N."/>
            <person name="Lang F.B.F."/>
            <person name="Roger A.J."/>
            <person name="Ruiz-Trillo I."/>
            <person name="Haas B."/>
            <person name="Nusbaum C."/>
            <person name="Birren B."/>
        </authorList>
    </citation>
    <scope>NUCLEOTIDE SEQUENCE [LARGE SCALE GENOMIC DNA]</scope>
    <source>
        <strain evidence="2 3">JP610</strain>
    </source>
</reference>
<name>A0A0L0F4M4_9EUKA</name>
<gene>
    <name evidence="2" type="ORF">SARC_15775</name>
</gene>
<dbReference type="AlphaFoldDB" id="A0A0L0F4M4"/>
<dbReference type="GeneID" id="25916279"/>
<evidence type="ECO:0000313" key="2">
    <source>
        <dbReference type="EMBL" id="KNC71685.1"/>
    </source>
</evidence>
<organism evidence="2 3">
    <name type="scientific">Sphaeroforma arctica JP610</name>
    <dbReference type="NCBI Taxonomy" id="667725"/>
    <lineage>
        <taxon>Eukaryota</taxon>
        <taxon>Ichthyosporea</taxon>
        <taxon>Ichthyophonida</taxon>
        <taxon>Sphaeroforma</taxon>
    </lineage>
</organism>
<sequence>MGKPASAPSQPKAETVSGGVSITTLFVLGVALLMGIRAIEGPALDAKTGTIQLAAQNG</sequence>
<evidence type="ECO:0000313" key="3">
    <source>
        <dbReference type="Proteomes" id="UP000054560"/>
    </source>
</evidence>
<proteinExistence type="predicted"/>
<dbReference type="Proteomes" id="UP000054560">
    <property type="component" value="Unassembled WGS sequence"/>
</dbReference>
<keyword evidence="1" id="KW-0812">Transmembrane</keyword>
<keyword evidence="1" id="KW-0472">Membrane</keyword>
<protein>
    <submittedName>
        <fullName evidence="2">Uncharacterized protein</fullName>
    </submittedName>
</protein>